<dbReference type="AlphaFoldDB" id="A0A3L7A6Z9"/>
<gene>
    <name evidence="2" type="ORF">D9R14_16325</name>
</gene>
<feature type="transmembrane region" description="Helical" evidence="1">
    <location>
        <begin position="99"/>
        <end position="120"/>
    </location>
</feature>
<dbReference type="RefSeq" id="WP_121624413.1">
    <property type="nucleotide sequence ID" value="NZ_JACIIW010000003.1"/>
</dbReference>
<evidence type="ECO:0000313" key="2">
    <source>
        <dbReference type="EMBL" id="RLP75855.1"/>
    </source>
</evidence>
<dbReference type="Proteomes" id="UP000269692">
    <property type="component" value="Unassembled WGS sequence"/>
</dbReference>
<evidence type="ECO:0000313" key="3">
    <source>
        <dbReference type="Proteomes" id="UP000269692"/>
    </source>
</evidence>
<keyword evidence="1" id="KW-0472">Membrane</keyword>
<name>A0A3L7A6Z9_9HYPH</name>
<keyword evidence="1" id="KW-1133">Transmembrane helix</keyword>
<evidence type="ECO:0000256" key="1">
    <source>
        <dbReference type="SAM" id="Phobius"/>
    </source>
</evidence>
<dbReference type="EMBL" id="RCTF01000014">
    <property type="protein sequence ID" value="RLP75855.1"/>
    <property type="molecule type" value="Genomic_DNA"/>
</dbReference>
<feature type="transmembrane region" description="Helical" evidence="1">
    <location>
        <begin position="29"/>
        <end position="51"/>
    </location>
</feature>
<reference evidence="2 3" key="1">
    <citation type="submission" date="2018-10" db="EMBL/GenBank/DDBJ databases">
        <title>Xanthobacter tagetidis genome sequencing and assembly.</title>
        <authorList>
            <person name="Maclea K.S."/>
            <person name="Goen A.E."/>
            <person name="Fatima S.A."/>
        </authorList>
    </citation>
    <scope>NUCLEOTIDE SEQUENCE [LARGE SCALE GENOMIC DNA]</scope>
    <source>
        <strain evidence="2 3">ATCC 700314</strain>
    </source>
</reference>
<protein>
    <recommendedName>
        <fullName evidence="4">DoxX family protein</fullName>
    </recommendedName>
</protein>
<keyword evidence="1" id="KW-0812">Transmembrane</keyword>
<dbReference type="OrthoDB" id="5072157at2"/>
<accession>A0A3L7A6Z9</accession>
<comment type="caution">
    <text evidence="2">The sequence shown here is derived from an EMBL/GenBank/DDBJ whole genome shotgun (WGS) entry which is preliminary data.</text>
</comment>
<evidence type="ECO:0008006" key="4">
    <source>
        <dbReference type="Google" id="ProtNLM"/>
    </source>
</evidence>
<sequence length="151" mass="15372">MYLASIVLLMVVLPLGSLGAEWALHGGALAALALKWFVFWAAGARLFAAGVKQVKDPLFTSQSLLGVPDPKAAVLVRELGFGNLSIGLLGLLSLPFPSFLVPAAVTAGVFLALAGVQHAARGGGNAKEQIAMISDLGMAAVLGLLVAATLL</sequence>
<proteinExistence type="predicted"/>
<organism evidence="2 3">
    <name type="scientific">Xanthobacter tagetidis</name>
    <dbReference type="NCBI Taxonomy" id="60216"/>
    <lineage>
        <taxon>Bacteria</taxon>
        <taxon>Pseudomonadati</taxon>
        <taxon>Pseudomonadota</taxon>
        <taxon>Alphaproteobacteria</taxon>
        <taxon>Hyphomicrobiales</taxon>
        <taxon>Xanthobacteraceae</taxon>
        <taxon>Xanthobacter</taxon>
    </lineage>
</organism>
<feature type="transmembrane region" description="Helical" evidence="1">
    <location>
        <begin position="132"/>
        <end position="150"/>
    </location>
</feature>
<keyword evidence="3" id="KW-1185">Reference proteome</keyword>